<protein>
    <submittedName>
        <fullName evidence="2">Uncharacterized protein</fullName>
    </submittedName>
</protein>
<sequence>MNKYIPQEPNKIYDFIDSTISEIILEIDKKDGNESVQNSKEQVKNIILSFKQQVFDSAVAELKKNSEWNKLIIAFYGETNAGKSTLIESLRIYLGESTKSKDIFKFNSLRQKFNNIPIEKIIQIKEYKDKLDNQELAILLQNEQNGKTLINTLANHLKLFTINFKRKFLNTEICEMINLADGSIIGDGRSDFTRKATSYEFDDFILIDLPGIEGSEEKVIDEILMSVKRAHTIFYVTSSVTPPQKGDDNKKGTLEKIKEHLNDQSEVYVLFNKRINSHQQLKENLLSEGEQKSLLVVDEKMREIIGDSYASHKVVSAKIAFLSVAECLLEGSKAAQDRAKFLDKFNKNELIKRSNLDEFGLFLKKELAENAQKKIKKSNFYKANSVLKQLIDILKDILCNNILPLKEMLAREYQDAKNNINTAFLSLKNDANIAVDKEIEKFKKETRNSIYDYIDKDVSNDDFKRKLEYLLNQNVQNLQNKLPNVIKSSFNEFESMVQQDLGNFARKANETINELQSVNIGSFSVNIDIKSGVDKMGLLGSAVGAGGLIMTFALTNVWNPWGWAAFGVGVVTVIVSFLKSVWGWFDSDYKKSQQRQKADDNIHNVANRIKNNITPSLDKNLEEIRVVLDEIIANLYFFVQSVQTTEELFIENIEKLKNVFKSIKNLGGKDE</sequence>
<keyword evidence="1" id="KW-1133">Transmembrane helix</keyword>
<dbReference type="Gene3D" id="3.40.50.300">
    <property type="entry name" value="P-loop containing nucleotide triphosphate hydrolases"/>
    <property type="match status" value="1"/>
</dbReference>
<keyword evidence="1" id="KW-0812">Transmembrane</keyword>
<organism evidence="2 3">
    <name type="scientific">Campylobacter concisus UNSW2</name>
    <dbReference type="NCBI Taxonomy" id="1242965"/>
    <lineage>
        <taxon>Bacteria</taxon>
        <taxon>Pseudomonadati</taxon>
        <taxon>Campylobacterota</taxon>
        <taxon>Epsilonproteobacteria</taxon>
        <taxon>Campylobacterales</taxon>
        <taxon>Campylobacteraceae</taxon>
        <taxon>Campylobacter</taxon>
    </lineage>
</organism>
<proteinExistence type="predicted"/>
<name>U2FPI2_9BACT</name>
<dbReference type="RefSeq" id="WP_021092080.1">
    <property type="nucleotide sequence ID" value="NZ_ANNJ01000002.1"/>
</dbReference>
<evidence type="ECO:0000313" key="3">
    <source>
        <dbReference type="Proteomes" id="UP000016625"/>
    </source>
</evidence>
<accession>U2FPI2</accession>
<gene>
    <name evidence="2" type="ORF">UNSW2_753</name>
</gene>
<feature type="transmembrane region" description="Helical" evidence="1">
    <location>
        <begin position="536"/>
        <end position="555"/>
    </location>
</feature>
<dbReference type="AlphaFoldDB" id="U2FPI2"/>
<dbReference type="SUPFAM" id="SSF52540">
    <property type="entry name" value="P-loop containing nucleoside triphosphate hydrolases"/>
    <property type="match status" value="1"/>
</dbReference>
<evidence type="ECO:0000313" key="2">
    <source>
        <dbReference type="EMBL" id="ERJ32632.1"/>
    </source>
</evidence>
<dbReference type="InterPro" id="IPR027417">
    <property type="entry name" value="P-loop_NTPase"/>
</dbReference>
<dbReference type="Proteomes" id="UP000016625">
    <property type="component" value="Unassembled WGS sequence"/>
</dbReference>
<keyword evidence="1" id="KW-0472">Membrane</keyword>
<evidence type="ECO:0000256" key="1">
    <source>
        <dbReference type="SAM" id="Phobius"/>
    </source>
</evidence>
<feature type="transmembrane region" description="Helical" evidence="1">
    <location>
        <begin position="561"/>
        <end position="585"/>
    </location>
</feature>
<reference evidence="2 3" key="1">
    <citation type="journal article" date="2013" name="BMC Genomics">
        <title>Comparative genomics of Campylobacter concisus isolates reveals genetic diversity and provides insights into disease association.</title>
        <authorList>
            <person name="Deshpande N.P."/>
            <person name="Kaakoush N.O."/>
            <person name="Wilkins M.R."/>
            <person name="Mitchell H.M."/>
        </authorList>
    </citation>
    <scope>NUCLEOTIDE SEQUENCE [LARGE SCALE GENOMIC DNA]</scope>
    <source>
        <strain evidence="2 3">UNSW2</strain>
    </source>
</reference>
<dbReference type="PATRIC" id="fig|1242965.3.peg.239"/>
<dbReference type="EMBL" id="ANNJ01000002">
    <property type="protein sequence ID" value="ERJ32632.1"/>
    <property type="molecule type" value="Genomic_DNA"/>
</dbReference>
<comment type="caution">
    <text evidence="2">The sequence shown here is derived from an EMBL/GenBank/DDBJ whole genome shotgun (WGS) entry which is preliminary data.</text>
</comment>